<evidence type="ECO:0000313" key="1">
    <source>
        <dbReference type="EMBL" id="MFK2826718.1"/>
    </source>
</evidence>
<organism evidence="1 2">
    <name type="scientific">Bacillus lumedeiriae</name>
    <dbReference type="NCBI Taxonomy" id="3058829"/>
    <lineage>
        <taxon>Bacteria</taxon>
        <taxon>Bacillati</taxon>
        <taxon>Bacillota</taxon>
        <taxon>Bacilli</taxon>
        <taxon>Bacillales</taxon>
        <taxon>Bacillaceae</taxon>
        <taxon>Bacillus</taxon>
    </lineage>
</organism>
<reference evidence="1 2" key="1">
    <citation type="submission" date="2023-07" db="EMBL/GenBank/DDBJ databases">
        <title>Bacillus lucianemedeirus sp. nov, a new species isolated from an immunobiological production facility.</title>
        <authorList>
            <person name="Costa L.V."/>
            <person name="Miranda R.V.S.L."/>
            <person name="Brandao M.L.L."/>
            <person name="Reis C.M.F."/>
            <person name="Frazao A.M."/>
            <person name="Cruz F.V."/>
            <person name="Baio P.V.P."/>
            <person name="Veras J.F.C."/>
            <person name="Ramos J.N."/>
            <person name="Vieira V."/>
        </authorList>
    </citation>
    <scope>NUCLEOTIDE SEQUENCE [LARGE SCALE GENOMIC DNA]</scope>
    <source>
        <strain evidence="1 2">B190/17</strain>
    </source>
</reference>
<dbReference type="Gene3D" id="2.160.20.10">
    <property type="entry name" value="Single-stranded right-handed beta-helix, Pectin lyase-like"/>
    <property type="match status" value="1"/>
</dbReference>
<comment type="caution">
    <text evidence="1">The sequence shown here is derived from an EMBL/GenBank/DDBJ whole genome shotgun (WGS) entry which is preliminary data.</text>
</comment>
<dbReference type="InterPro" id="IPR011050">
    <property type="entry name" value="Pectin_lyase_fold/virulence"/>
</dbReference>
<dbReference type="Proteomes" id="UP001619911">
    <property type="component" value="Unassembled WGS sequence"/>
</dbReference>
<name>A0ABW8IC29_9BACI</name>
<keyword evidence="2" id="KW-1185">Reference proteome</keyword>
<accession>A0ABW8IC29</accession>
<dbReference type="EMBL" id="JAUIYO010000014">
    <property type="protein sequence ID" value="MFK2826718.1"/>
    <property type="molecule type" value="Genomic_DNA"/>
</dbReference>
<evidence type="ECO:0000313" key="2">
    <source>
        <dbReference type="Proteomes" id="UP001619911"/>
    </source>
</evidence>
<protein>
    <recommendedName>
        <fullName evidence="3">Right-handed parallel beta-helix repeat-containing protein</fullName>
    </recommendedName>
</protein>
<proteinExistence type="predicted"/>
<dbReference type="RefSeq" id="WP_404318301.1">
    <property type="nucleotide sequence ID" value="NZ_JAUIYO010000014.1"/>
</dbReference>
<gene>
    <name evidence="1" type="ORF">QYG89_13765</name>
</gene>
<evidence type="ECO:0008006" key="3">
    <source>
        <dbReference type="Google" id="ProtNLM"/>
    </source>
</evidence>
<sequence length="321" mass="36065">MKRRGWTVTIIFAGIVFCLLFQKNVNDEESTSLNPSSEENGVAVESFIINTNDPPKDYSDAIQKAIDFCAAHKKEKVKFKANKKYVLQSGFTVKEGVKVEFGQNTVLEVQGDFRVMSVEKDAVITNGTIQIMSPSFQSEVISLKGTEQFDAANKTRIENMTLINKIRNYKGTALALYAKGPWHNISFVNFKNISIIGFKTGIQLKAENPQKGAYSWINANRFENITLDDCVHCIEIIGSMSIPNECSGNFFTGMQVQLTENTKQLLKIDGSHNKFEGMVWDVQRVEQQAPLIIFTSKTEKNKLNTNLGAQYVNDNGQNNEY</sequence>
<dbReference type="SUPFAM" id="SSF51126">
    <property type="entry name" value="Pectin lyase-like"/>
    <property type="match status" value="1"/>
</dbReference>
<dbReference type="InterPro" id="IPR012334">
    <property type="entry name" value="Pectin_lyas_fold"/>
</dbReference>